<evidence type="ECO:0000313" key="2">
    <source>
        <dbReference type="Proteomes" id="UP000231791"/>
    </source>
</evidence>
<dbReference type="KEGG" id="slx:SLAV_31830"/>
<proteinExistence type="predicted"/>
<dbReference type="SUPFAM" id="SSF52540">
    <property type="entry name" value="P-loop containing nucleoside triphosphate hydrolases"/>
    <property type="match status" value="1"/>
</dbReference>
<sequence length="1474" mass="157842">MADVPHDGVVATVVVDRYEGDAHRRRDRSHLRRSADEFTEQAKRLGFNAPPVRLASAEAADATGLPLERGRVRELVARLREQPAGRKILYWTGHGERIGGTFYLACQDTYAGGSFDPARAVSTSDLVSWLAEDATDTLLVLDACFAGTALDDVNAQVKAARGWAGGGDGGEAGFAVIATAEADEEATEGRWVGCLARVLDTPDAQTRAVPLFHRENPVVTFTHLMLAVRASMEGQVPQWNEVRALRPDFLLNPYCSERVKPALRSFDDESWIGDEFSDDVLPVFSGAGEGWHLRDFAARDRVLGALVTWMATRSTGLFAITGSSGAGKSTLLTYLAHLTTRRFSASLPADRRPRIQPELYCVHAALHCRGKTLASLCEELGERLAGLGLERAGLVHGAPHTYVEQIAALAQRKGSLTLLFDGLDEAAAGHAFDIARGLINPLAGSELVKVVAATRPSARRNLPDALPAETLLEVLHCEDPVELDRLAETEGEIALHVEHLLGQANSPYRLAEAEETRRTVARHIASRSNGLFLVATLWARRLARLTTLPPPEQLDDELRHGMAALDSLLSDELARLDPAEPTRVRDLLRPLALAQGNGLPQPRVWLAMANAVRSPGSRTYTEDDLRHVITVARGVAIARDHEFGTEVHRLHHAGFGAHLLGDEARQRGLHRSVVLAVRPAHSEGWATADPYVTHYIAAHAALAGDATLEELTNDYHFAVHASPDILEPLVAGRPAIAPRPALYLQVADHFRTRPTAVARWAVLRATAVATFPADVLDGIPHPPEVFWDDVWSSADRLPLQRTWPAPPGGALAVHWEGHGNGVIHAAGVGVVRSWTADGREIRGRDTGPAGWSAAGRQRGLAVAEGGANRVIATHDGRALRLWRGEERQPFEELYWGGSPDAVTAIWWNGSVHLAAVEGGRLWLWKWAGQGPYTRDLLHVRVLPAGVTSVALLPLTEAVVVVAGGPRGLTLRAVPSRGTVTTEPLHGAAPLLGTGRPVHAVSVLASGDGRGAVLAALDGRALSVWRMPDPLFDDGRELLLHTDSGGQAVSLGESPSGLLVAVREGSEVRVWSGSGTEYAPLPGTSHHKSLAYDPSGTGRLAVADETRVRVWEPHAPQEQGTPAAVRRWRRDPRAQPRMEVAANAAGAFLLCRSQDSDVLVSLHDAAGPRLTGPVLSHPQPITALAALSFGEQWVVAAVGRRIAVVWTLGPGLGAVTGERLDLEGAWDVSVPSIALRAVPGQRLELFWPSGQGVACWERAAEPGAGWSRGPTRPMGASGSVQRVAVTGTREGRSWLSAWGGDVVRVWDLAAVGATPFTVDSVKVRAVAAGVLRTGRRTVPLVAIASGNQVELAECEGRFVTTTLLPPPGGPLDGLALVGPAHRPLLAGWQNTSGRLHLWDVSTERALPDLEHRGYDTSQVASVCGDAGITLMVRGGPEVGLRCDQLLLGRPGLIRLGVPVTEPNSPSPSPTEEHLS</sequence>
<dbReference type="InterPro" id="IPR015943">
    <property type="entry name" value="WD40/YVTN_repeat-like_dom_sf"/>
</dbReference>
<dbReference type="SUPFAM" id="SSF50952">
    <property type="entry name" value="Soluble quinoprotein glucose dehydrogenase"/>
    <property type="match status" value="1"/>
</dbReference>
<gene>
    <name evidence="1" type="ORF">SLAV_31830</name>
</gene>
<protein>
    <submittedName>
        <fullName evidence="1">NACHT domain protein</fullName>
    </submittedName>
</protein>
<reference evidence="1 2" key="1">
    <citation type="submission" date="2017-11" db="EMBL/GenBank/DDBJ databases">
        <title>Complete genome sequence of Streptomyces lavendulae subsp. lavendulae CCM 3239 (formerly 'Streptomyces aureofaciens CCM 3239'), the producer of the angucycline-type antibiotic auricin.</title>
        <authorList>
            <person name="Busche T."/>
            <person name="Novakova R."/>
            <person name="Al'Dilaimi A."/>
            <person name="Homerova D."/>
            <person name="Feckova L."/>
            <person name="Rezuchova B."/>
            <person name="Mingyar E."/>
            <person name="Csolleiova D."/>
            <person name="Bekeova C."/>
            <person name="Winkler A."/>
            <person name="Sevcikova B."/>
            <person name="Kalinowski J."/>
            <person name="Kormanec J."/>
            <person name="Ruckert C."/>
        </authorList>
    </citation>
    <scope>NUCLEOTIDE SEQUENCE [LARGE SCALE GENOMIC DNA]</scope>
    <source>
        <strain evidence="1 2">CCM 3239</strain>
    </source>
</reference>
<keyword evidence="2" id="KW-1185">Reference proteome</keyword>
<dbReference type="PANTHER" id="PTHR10039">
    <property type="entry name" value="AMELOGENIN"/>
    <property type="match status" value="1"/>
</dbReference>
<dbReference type="Proteomes" id="UP000231791">
    <property type="component" value="Chromosome"/>
</dbReference>
<name>A0A2K8PNU5_STRLA</name>
<dbReference type="EMBL" id="CP024985">
    <property type="protein sequence ID" value="ATZ28138.1"/>
    <property type="molecule type" value="Genomic_DNA"/>
</dbReference>
<dbReference type="Gene3D" id="2.130.10.10">
    <property type="entry name" value="YVTN repeat-like/Quinoprotein amine dehydrogenase"/>
    <property type="match status" value="2"/>
</dbReference>
<dbReference type="Gene3D" id="3.40.50.300">
    <property type="entry name" value="P-loop containing nucleotide triphosphate hydrolases"/>
    <property type="match status" value="1"/>
</dbReference>
<dbReference type="RefSeq" id="WP_100661103.1">
    <property type="nucleotide sequence ID" value="NZ_CP024985.1"/>
</dbReference>
<organism evidence="1 2">
    <name type="scientific">Streptomyces lavendulae subsp. lavendulae</name>
    <dbReference type="NCBI Taxonomy" id="58340"/>
    <lineage>
        <taxon>Bacteria</taxon>
        <taxon>Bacillati</taxon>
        <taxon>Actinomycetota</taxon>
        <taxon>Actinomycetes</taxon>
        <taxon>Kitasatosporales</taxon>
        <taxon>Streptomycetaceae</taxon>
        <taxon>Streptomyces</taxon>
    </lineage>
</organism>
<evidence type="ECO:0000313" key="1">
    <source>
        <dbReference type="EMBL" id="ATZ28138.1"/>
    </source>
</evidence>
<dbReference type="InterPro" id="IPR027417">
    <property type="entry name" value="P-loop_NTPase"/>
</dbReference>
<dbReference type="PANTHER" id="PTHR10039:SF5">
    <property type="entry name" value="NACHT DOMAIN-CONTAINING PROTEIN"/>
    <property type="match status" value="1"/>
</dbReference>
<dbReference type="InterPro" id="IPR011041">
    <property type="entry name" value="Quinoprot_gluc/sorb_DH_b-prop"/>
</dbReference>
<dbReference type="GeneID" id="49387353"/>
<accession>A0A2K8PNU5</accession>